<evidence type="ECO:0000313" key="2">
    <source>
        <dbReference type="EMBL" id="KAK5988032.1"/>
    </source>
</evidence>
<keyword evidence="3" id="KW-1185">Reference proteome</keyword>
<dbReference type="SUPFAM" id="SSF51161">
    <property type="entry name" value="Trimeric LpxA-like enzymes"/>
    <property type="match status" value="1"/>
</dbReference>
<comment type="caution">
    <text evidence="2">The sequence shown here is derived from an EMBL/GenBank/DDBJ whole genome shotgun (WGS) entry which is preliminary data.</text>
</comment>
<feature type="compositionally biased region" description="Polar residues" evidence="1">
    <location>
        <begin position="83"/>
        <end position="98"/>
    </location>
</feature>
<dbReference type="InterPro" id="IPR011004">
    <property type="entry name" value="Trimer_LpxA-like_sf"/>
</dbReference>
<dbReference type="Proteomes" id="UP001338125">
    <property type="component" value="Unassembled WGS sequence"/>
</dbReference>
<evidence type="ECO:0000256" key="1">
    <source>
        <dbReference type="SAM" id="MobiDB-lite"/>
    </source>
</evidence>
<protein>
    <submittedName>
        <fullName evidence="2">Uncharacterized protein</fullName>
    </submittedName>
</protein>
<proteinExistence type="predicted"/>
<organism evidence="2 3">
    <name type="scientific">Cladobotryum mycophilum</name>
    <dbReference type="NCBI Taxonomy" id="491253"/>
    <lineage>
        <taxon>Eukaryota</taxon>
        <taxon>Fungi</taxon>
        <taxon>Dikarya</taxon>
        <taxon>Ascomycota</taxon>
        <taxon>Pezizomycotina</taxon>
        <taxon>Sordariomycetes</taxon>
        <taxon>Hypocreomycetidae</taxon>
        <taxon>Hypocreales</taxon>
        <taxon>Hypocreaceae</taxon>
        <taxon>Cladobotryum</taxon>
    </lineage>
</organism>
<reference evidence="2 3" key="1">
    <citation type="submission" date="2024-01" db="EMBL/GenBank/DDBJ databases">
        <title>Complete genome of Cladobotryum mycophilum ATHUM6906.</title>
        <authorList>
            <person name="Christinaki A.C."/>
            <person name="Myridakis A.I."/>
            <person name="Kouvelis V.N."/>
        </authorList>
    </citation>
    <scope>NUCLEOTIDE SEQUENCE [LARGE SCALE GENOMIC DNA]</scope>
    <source>
        <strain evidence="2 3">ATHUM6906</strain>
    </source>
</reference>
<gene>
    <name evidence="2" type="ORF">PT974_12168</name>
</gene>
<accession>A0ABR0S787</accession>
<name>A0ABR0S787_9HYPO</name>
<feature type="region of interest" description="Disordered" evidence="1">
    <location>
        <begin position="83"/>
        <end position="109"/>
    </location>
</feature>
<evidence type="ECO:0000313" key="3">
    <source>
        <dbReference type="Proteomes" id="UP001338125"/>
    </source>
</evidence>
<dbReference type="EMBL" id="JAVFKD010000016">
    <property type="protein sequence ID" value="KAK5988032.1"/>
    <property type="molecule type" value="Genomic_DNA"/>
</dbReference>
<sequence length="604" mass="66588">MTGQDILLRFGEVMEYFERHSSESDDIFMTFLGYDGALVFFFRLISLFAIKTKSLDDVPQEIRWIKNISSIATTENIATSNQATIPESAATPDNTTISEHAATPDNTTTLDNTTISEHAATPDNTTTLDNTTISEHAATPENTTISEHAATPTGFENISSQFPQWLHDPTSFWEYSSESRQGLERQSLHTFLKDTSNKLRDLTIGKLHYRFMSLLAYRRVARSRDMQRFTDASIGEVLIEHGVPTKDIPRYKKIIIGGRKRMLFCYQVQHGSNHTDTKALFKLNLDQLLSVDIDYGPMFDVCIEDTIWDTSSGHARQRFHFWAEKVKEKINTWSESSGARATAATLLGFRDTLIWTEGFFALEHPSVNKFQRKRRCTSQSGVTPGHKRPRTLASNHILQSLPLESASSISGPLHQIAKPQGADVGHSLSLAQGFQHGDCNEFGATDHSALDTLATAASVTRQVNSEVNIVDLNTMPSDWDGRLEATDYNGGADMATFDPDTVQPNWSGGLEATGYSGGADMATFDPDTVQPNWSGGLEATGYSGGADMATFDPDTVQPNWSGGLEATGYSGGADMATFNPDTVQPNWGGLEATNYQVFTNQNQL</sequence>